<protein>
    <submittedName>
        <fullName evidence="1">Uncharacterized protein</fullName>
    </submittedName>
</protein>
<reference evidence="1" key="1">
    <citation type="submission" date="2022-04" db="EMBL/GenBank/DDBJ databases">
        <title>Genome of the entomopathogenic fungus Entomophthora muscae.</title>
        <authorList>
            <person name="Elya C."/>
            <person name="Lovett B.R."/>
            <person name="Lee E."/>
            <person name="Macias A.M."/>
            <person name="Hajek A.E."/>
            <person name="De Bivort B.L."/>
            <person name="Kasson M.T."/>
            <person name="De Fine Licht H.H."/>
            <person name="Stajich J.E."/>
        </authorList>
    </citation>
    <scope>NUCLEOTIDE SEQUENCE</scope>
    <source>
        <strain evidence="1">Berkeley</strain>
    </source>
</reference>
<accession>A0ACC2RVA0</accession>
<keyword evidence="2" id="KW-1185">Reference proteome</keyword>
<proteinExistence type="predicted"/>
<name>A0ACC2RVA0_9FUNG</name>
<evidence type="ECO:0000313" key="2">
    <source>
        <dbReference type="Proteomes" id="UP001165960"/>
    </source>
</evidence>
<comment type="caution">
    <text evidence="1">The sequence shown here is derived from an EMBL/GenBank/DDBJ whole genome shotgun (WGS) entry which is preliminary data.</text>
</comment>
<evidence type="ECO:0000313" key="1">
    <source>
        <dbReference type="EMBL" id="KAJ9053976.1"/>
    </source>
</evidence>
<dbReference type="Proteomes" id="UP001165960">
    <property type="component" value="Unassembled WGS sequence"/>
</dbReference>
<dbReference type="EMBL" id="QTSX02006475">
    <property type="protein sequence ID" value="KAJ9053976.1"/>
    <property type="molecule type" value="Genomic_DNA"/>
</dbReference>
<gene>
    <name evidence="1" type="ORF">DSO57_1019155</name>
</gene>
<organism evidence="1 2">
    <name type="scientific">Entomophthora muscae</name>
    <dbReference type="NCBI Taxonomy" id="34485"/>
    <lineage>
        <taxon>Eukaryota</taxon>
        <taxon>Fungi</taxon>
        <taxon>Fungi incertae sedis</taxon>
        <taxon>Zoopagomycota</taxon>
        <taxon>Entomophthoromycotina</taxon>
        <taxon>Entomophthoromycetes</taxon>
        <taxon>Entomophthorales</taxon>
        <taxon>Entomophthoraceae</taxon>
        <taxon>Entomophthora</taxon>
    </lineage>
</organism>
<sequence>MQYWVPDLAQKFLSMLAETGAPCTIAMVDGHSTLVILDGGSYANIISKDFLDYIGNKDIVACDSHFMLADGCNTPCKGIVHGLEL</sequence>